<sequence>MHHTELLYQLKQQKIQLWAKPDGNLGFSVGQQDGFPADLKARVAAAKADLLDILRFNDIGSEAQARATEFYRLPEAFQPRVLSNIQQGIYLQARLDSLPYSYNVPVFIEVDDMPAAQAARAVRALLARQDMLRLKIGADMACGCFDVEEFTVAEVEIDAGQVEAECALRYQRPFQLDGGKLVQTEILTVRGSGRIIINLTHHHILSDALSVGILMAEALRAEAGPAAPAAPVTYRDFQAWQAYLLGTEQYQQGLARLAARLDGAEALPAAAKRRAVGTNQAGLMRRRIGTQRYHALRTAALDQGVSLYALLLTGLYHTLSVFNGGQQNFPLGLTISNRPFALAGTVGPFISTLPLIPAYQPSATMAANVKLVNEELNYLNEHQQLNLNLVAARLPQRAGDMAQLMHVMFTMHNFGGLDTSGAAYRHRLINVPEEVEKFGLSVTATELDDSIELQVSYALDLYGAPYVSALFDSYLALLDGIDAASWQEPIASLPLLAPGHAAPPQPVHAVREALDSVFELQAARTPDAVAVVCGATTLSYRQLNEQANRLAHYMKEHHGVARETPVALWLEGTADVIVAMLAVLKAGGCYVPLSSSFPPDKVQYILGQTAPRLVLTHAALREGAGGVATLVLDDAATAAAIAACPADNLALGLPPTNLAYIMYTSGTTNNPKGVMVEHAGIVSLACDPGYIDVTPADALLLLCDQGFDVATFEIWAALLNGARVVVPEDKLALLSDVERFAALLEAQRISVLWLTKTLFDQIYVADEQVFAGLRCLLIGGEALNKPLIDKLAASDYRPAHLINGYGPTENTTFSCTLEIDSANLALADSVLIGKPMRDRSAFVLDAAGRQLPDYAIGELYVGGAGVARGYLHNPELTRSQFVPNPFQTAQEKAEGVHHTLYRTGDLVRRHASGDLEFLGRRDTQVKLRGYRIELPEIEEVLMAFPGVVQAAVIVSKVAGADHLLAYYVADRELQESEVKAHVARMLPSYMVPSRCIALDALPANQNGKLDKKRLPLPALLDGQDYVAPRNDLERTLCAIFAAQFELDAAKVGCRDDFFAMGGNSVLAISVASKINQTLKASVTARTIYECKTVEGIAAVLAAGRQEFVYEAFLIDAAQGKADQFEPFPLTNVQQAYQLGRSSSFGLGNVATHIYQEHAFTMLDVGRLEASFNALIARHPALRTVFSDSSQRILQTTPYYRIAVQDFTSAGSLEAYRDAMSHKIYDLTVFPLFDVAVSHTLSGIILHLSFDALLMDAHSFRIFFDEWTLLYNEPDAVLPPLELSYRDYVCRFDEVRAGPQFAQARAYWENKLDDYNFDVGLPTVANAQQIAKPVFKRATRTIPQAVWRRLESRAQRAGISPTVAMLALYGEVLCFWTGQPNVCINLTLFNRLPLHPQVNDIVGDFTVLELFNYVAARGEERRLAPLMAAVHQALWEDIDHNLFDGIDFQRLVRSRKAIPSGQPLAPVVFTSLVGNTGKFQKTGIFINDSYQRETYSITQTSQVWLDNKAYENQDGLVVEWDYVEQLFDAALVETMHAAYCGMIEALADCDWQDAVLPRLPLPEADRQVIAQANAAVQATSTGTLFSRCAGRDDAIAVIEGGSGRQFSHAQLRADSAQLARHLVRSEGTDGGLIAILSEKGYNQVAASLAIMQSGHGYLPLHVEWPAGRIDTVLQQGKVRTVLLSAKQAACEEIQAALAGRYRLLVIETLLEQLAGDASLHAQALPQVAPDDLAYVIFTSGSTGVPKGVSISHRGALNTIDAVNQRFSV</sequence>
<dbReference type="InterPro" id="IPR025110">
    <property type="entry name" value="AMP-bd_C"/>
</dbReference>
<dbReference type="PROSITE" id="PS50075">
    <property type="entry name" value="CARRIER"/>
    <property type="match status" value="1"/>
</dbReference>
<dbReference type="InterPro" id="IPR057737">
    <property type="entry name" value="Condensation_MtbB-like"/>
</dbReference>
<dbReference type="Gene3D" id="3.30.559.10">
    <property type="entry name" value="Chloramphenicol acetyltransferase-like domain"/>
    <property type="match status" value="2"/>
</dbReference>
<dbReference type="GO" id="GO:0043041">
    <property type="term" value="P:amino acid activation for nonribosomal peptide biosynthetic process"/>
    <property type="evidence" value="ECO:0007669"/>
    <property type="project" value="TreeGrafter"/>
</dbReference>
<dbReference type="GO" id="GO:0003824">
    <property type="term" value="F:catalytic activity"/>
    <property type="evidence" value="ECO:0007669"/>
    <property type="project" value="InterPro"/>
</dbReference>
<feature type="domain" description="Carrier" evidence="2">
    <location>
        <begin position="1027"/>
        <end position="1104"/>
    </location>
</feature>
<evidence type="ECO:0000259" key="2">
    <source>
        <dbReference type="PROSITE" id="PS50075"/>
    </source>
</evidence>
<dbReference type="FunFam" id="3.30.559.10:FF:000023">
    <property type="entry name" value="Non-ribosomal peptide synthetase"/>
    <property type="match status" value="1"/>
</dbReference>
<dbReference type="CDD" id="cd12117">
    <property type="entry name" value="A_NRPS_Srf_like"/>
    <property type="match status" value="1"/>
</dbReference>
<dbReference type="Gene3D" id="3.30.300.30">
    <property type="match status" value="1"/>
</dbReference>
<dbReference type="GO" id="GO:0044550">
    <property type="term" value="P:secondary metabolite biosynthetic process"/>
    <property type="evidence" value="ECO:0007669"/>
    <property type="project" value="TreeGrafter"/>
</dbReference>
<dbReference type="InterPro" id="IPR001242">
    <property type="entry name" value="Condensation_dom"/>
</dbReference>
<accession>A0A6L6Q992</accession>
<dbReference type="GO" id="GO:0005737">
    <property type="term" value="C:cytoplasm"/>
    <property type="evidence" value="ECO:0007669"/>
    <property type="project" value="TreeGrafter"/>
</dbReference>
<dbReference type="PROSITE" id="PS00455">
    <property type="entry name" value="AMP_BINDING"/>
    <property type="match status" value="1"/>
</dbReference>
<gene>
    <name evidence="3" type="ORF">GM668_29510</name>
</gene>
<dbReference type="PANTHER" id="PTHR45527:SF1">
    <property type="entry name" value="FATTY ACID SYNTHASE"/>
    <property type="match status" value="1"/>
</dbReference>
<dbReference type="Proteomes" id="UP000484015">
    <property type="component" value="Unassembled WGS sequence"/>
</dbReference>
<dbReference type="InterPro" id="IPR045851">
    <property type="entry name" value="AMP-bd_C_sf"/>
</dbReference>
<dbReference type="SUPFAM" id="SSF52777">
    <property type="entry name" value="CoA-dependent acyltransferases"/>
    <property type="match status" value="4"/>
</dbReference>
<dbReference type="Gene3D" id="3.30.559.30">
    <property type="entry name" value="Nonribosomal peptide synthetase, condensation domain"/>
    <property type="match status" value="2"/>
</dbReference>
<comment type="caution">
    <text evidence="3">The sequence shown here is derived from an EMBL/GenBank/DDBJ whole genome shotgun (WGS) entry which is preliminary data.</text>
</comment>
<organism evidence="3 4">
    <name type="scientific">Pseudoduganella ginsengisoli</name>
    <dbReference type="NCBI Taxonomy" id="1462440"/>
    <lineage>
        <taxon>Bacteria</taxon>
        <taxon>Pseudomonadati</taxon>
        <taxon>Pseudomonadota</taxon>
        <taxon>Betaproteobacteria</taxon>
        <taxon>Burkholderiales</taxon>
        <taxon>Oxalobacteraceae</taxon>
        <taxon>Telluria group</taxon>
        <taxon>Pseudoduganella</taxon>
    </lineage>
</organism>
<protein>
    <submittedName>
        <fullName evidence="3">Amino acid adenylation domain-containing protein</fullName>
    </submittedName>
</protein>
<dbReference type="Pfam" id="PF00550">
    <property type="entry name" value="PP-binding"/>
    <property type="match status" value="1"/>
</dbReference>
<dbReference type="NCBIfam" id="TIGR01733">
    <property type="entry name" value="AA-adenyl-dom"/>
    <property type="match status" value="1"/>
</dbReference>
<name>A0A6L6Q992_9BURK</name>
<dbReference type="InterPro" id="IPR020845">
    <property type="entry name" value="AMP-binding_CS"/>
</dbReference>
<reference evidence="3 4" key="1">
    <citation type="submission" date="2019-11" db="EMBL/GenBank/DDBJ databases">
        <title>Type strains purchased from KCTC, JCM and DSMZ.</title>
        <authorList>
            <person name="Lu H."/>
        </authorList>
    </citation>
    <scope>NUCLEOTIDE SEQUENCE [LARGE SCALE GENOMIC DNA]</scope>
    <source>
        <strain evidence="3 4">KCTC 42409</strain>
    </source>
</reference>
<feature type="non-terminal residue" evidence="3">
    <location>
        <position position="1767"/>
    </location>
</feature>
<dbReference type="EMBL" id="WNLA01000043">
    <property type="protein sequence ID" value="MTW06220.1"/>
    <property type="molecule type" value="Genomic_DNA"/>
</dbReference>
<dbReference type="Pfam" id="PF00668">
    <property type="entry name" value="Condensation"/>
    <property type="match status" value="2"/>
</dbReference>
<dbReference type="InterPro" id="IPR009081">
    <property type="entry name" value="PP-bd_ACP"/>
</dbReference>
<dbReference type="RefSeq" id="WP_155442554.1">
    <property type="nucleotide sequence ID" value="NZ_WNLA01000043.1"/>
</dbReference>
<evidence type="ECO:0000313" key="4">
    <source>
        <dbReference type="Proteomes" id="UP000484015"/>
    </source>
</evidence>
<keyword evidence="4" id="KW-1185">Reference proteome</keyword>
<dbReference type="InterPro" id="IPR023213">
    <property type="entry name" value="CAT-like_dom_sf"/>
</dbReference>
<dbReference type="Gene3D" id="1.10.1200.10">
    <property type="entry name" value="ACP-like"/>
    <property type="match status" value="1"/>
</dbReference>
<dbReference type="CDD" id="cd19535">
    <property type="entry name" value="Cyc_NRPS"/>
    <property type="match status" value="1"/>
</dbReference>
<dbReference type="InterPro" id="IPR000873">
    <property type="entry name" value="AMP-dep_synth/lig_dom"/>
</dbReference>
<dbReference type="Gene3D" id="3.40.50.980">
    <property type="match status" value="4"/>
</dbReference>
<dbReference type="InterPro" id="IPR010071">
    <property type="entry name" value="AA_adenyl_dom"/>
</dbReference>
<keyword evidence="1" id="KW-0436">Ligase</keyword>
<evidence type="ECO:0000256" key="1">
    <source>
        <dbReference type="ARBA" id="ARBA00022598"/>
    </source>
</evidence>
<dbReference type="Gene3D" id="2.30.38.10">
    <property type="entry name" value="Luciferase, Domain 3"/>
    <property type="match status" value="1"/>
</dbReference>
<evidence type="ECO:0000313" key="3">
    <source>
        <dbReference type="EMBL" id="MTW06220.1"/>
    </source>
</evidence>
<dbReference type="FunFam" id="3.40.50.980:FF:000001">
    <property type="entry name" value="Non-ribosomal peptide synthetase"/>
    <property type="match status" value="1"/>
</dbReference>
<dbReference type="PANTHER" id="PTHR45527">
    <property type="entry name" value="NONRIBOSOMAL PEPTIDE SYNTHETASE"/>
    <property type="match status" value="1"/>
</dbReference>
<proteinExistence type="predicted"/>
<dbReference type="SUPFAM" id="SSF47336">
    <property type="entry name" value="ACP-like"/>
    <property type="match status" value="1"/>
</dbReference>
<dbReference type="InterPro" id="IPR036736">
    <property type="entry name" value="ACP-like_sf"/>
</dbReference>
<dbReference type="Pfam" id="PF13193">
    <property type="entry name" value="AMP-binding_C"/>
    <property type="match status" value="1"/>
</dbReference>
<dbReference type="SUPFAM" id="SSF56801">
    <property type="entry name" value="Acetyl-CoA synthetase-like"/>
    <property type="match status" value="2"/>
</dbReference>
<dbReference type="OrthoDB" id="9154499at2"/>
<dbReference type="GO" id="GO:0031177">
    <property type="term" value="F:phosphopantetheine binding"/>
    <property type="evidence" value="ECO:0007669"/>
    <property type="project" value="TreeGrafter"/>
</dbReference>
<dbReference type="Pfam" id="PF00501">
    <property type="entry name" value="AMP-binding"/>
    <property type="match status" value="2"/>
</dbReference>